<comment type="caution">
    <text evidence="4">The sequence shown here is derived from an EMBL/GenBank/DDBJ whole genome shotgun (WGS) entry which is preliminary data.</text>
</comment>
<keyword evidence="1" id="KW-0040">ANK repeat</keyword>
<dbReference type="SMART" id="SM00248">
    <property type="entry name" value="ANK"/>
    <property type="match status" value="5"/>
</dbReference>
<dbReference type="EMBL" id="JAFREP010000028">
    <property type="protein sequence ID" value="MBO1321886.1"/>
    <property type="molecule type" value="Genomic_DNA"/>
</dbReference>
<dbReference type="InterPro" id="IPR002110">
    <property type="entry name" value="Ankyrin_rpt"/>
</dbReference>
<evidence type="ECO:0000313" key="4">
    <source>
        <dbReference type="EMBL" id="MBO1321886.1"/>
    </source>
</evidence>
<evidence type="ECO:0000256" key="2">
    <source>
        <dbReference type="SAM" id="MobiDB-lite"/>
    </source>
</evidence>
<keyword evidence="5" id="KW-1185">Reference proteome</keyword>
<dbReference type="InterPro" id="IPR051043">
    <property type="entry name" value="Sulfatase_Mod_Factor_Kinase"/>
</dbReference>
<gene>
    <name evidence="4" type="ORF">J3U88_25625</name>
</gene>
<organism evidence="4 5">
    <name type="scientific">Acanthopleuribacter pedis</name>
    <dbReference type="NCBI Taxonomy" id="442870"/>
    <lineage>
        <taxon>Bacteria</taxon>
        <taxon>Pseudomonadati</taxon>
        <taxon>Acidobacteriota</taxon>
        <taxon>Holophagae</taxon>
        <taxon>Acanthopleuribacterales</taxon>
        <taxon>Acanthopleuribacteraceae</taxon>
        <taxon>Acanthopleuribacter</taxon>
    </lineage>
</organism>
<feature type="repeat" description="ANK" evidence="1">
    <location>
        <begin position="121"/>
        <end position="153"/>
    </location>
</feature>
<protein>
    <submittedName>
        <fullName evidence="4">SUMF1/EgtB/PvdO family nonheme iron enzyme</fullName>
    </submittedName>
</protein>
<dbReference type="SUPFAM" id="SSF56436">
    <property type="entry name" value="C-type lectin-like"/>
    <property type="match status" value="1"/>
</dbReference>
<feature type="domain" description="Sulfatase-modifying factor enzyme-like" evidence="3">
    <location>
        <begin position="281"/>
        <end position="544"/>
    </location>
</feature>
<dbReference type="SUPFAM" id="SSF48403">
    <property type="entry name" value="Ankyrin repeat"/>
    <property type="match status" value="1"/>
</dbReference>
<dbReference type="Pfam" id="PF12796">
    <property type="entry name" value="Ank_2"/>
    <property type="match status" value="2"/>
</dbReference>
<dbReference type="InterPro" id="IPR005532">
    <property type="entry name" value="SUMF_dom"/>
</dbReference>
<evidence type="ECO:0000313" key="5">
    <source>
        <dbReference type="Proteomes" id="UP000664417"/>
    </source>
</evidence>
<name>A0A8J7QAK4_9BACT</name>
<dbReference type="InterPro" id="IPR036770">
    <property type="entry name" value="Ankyrin_rpt-contain_sf"/>
</dbReference>
<dbReference type="Gene3D" id="1.25.40.20">
    <property type="entry name" value="Ankyrin repeat-containing domain"/>
    <property type="match status" value="1"/>
</dbReference>
<dbReference type="PANTHER" id="PTHR23150:SF19">
    <property type="entry name" value="FORMYLGLYCINE-GENERATING ENZYME"/>
    <property type="match status" value="1"/>
</dbReference>
<dbReference type="Gene3D" id="3.90.1580.10">
    <property type="entry name" value="paralog of FGE (formylglycine-generating enzyme)"/>
    <property type="match status" value="1"/>
</dbReference>
<dbReference type="AlphaFoldDB" id="A0A8J7QAK4"/>
<dbReference type="PANTHER" id="PTHR23150">
    <property type="entry name" value="SULFATASE MODIFYING FACTOR 1, 2"/>
    <property type="match status" value="1"/>
</dbReference>
<feature type="repeat" description="ANK" evidence="1">
    <location>
        <begin position="55"/>
        <end position="87"/>
    </location>
</feature>
<dbReference type="GO" id="GO:0120147">
    <property type="term" value="F:formylglycine-generating oxidase activity"/>
    <property type="evidence" value="ECO:0007669"/>
    <property type="project" value="TreeGrafter"/>
</dbReference>
<accession>A0A8J7QAK4</accession>
<dbReference type="PROSITE" id="PS50088">
    <property type="entry name" value="ANK_REPEAT"/>
    <property type="match status" value="2"/>
</dbReference>
<reference evidence="4" key="1">
    <citation type="submission" date="2021-03" db="EMBL/GenBank/DDBJ databases">
        <authorList>
            <person name="Wang G."/>
        </authorList>
    </citation>
    <scope>NUCLEOTIDE SEQUENCE</scope>
    <source>
        <strain evidence="4">KCTC 12899</strain>
    </source>
</reference>
<proteinExistence type="predicted"/>
<dbReference type="InterPro" id="IPR016187">
    <property type="entry name" value="CTDL_fold"/>
</dbReference>
<dbReference type="Pfam" id="PF03781">
    <property type="entry name" value="FGE-sulfatase"/>
    <property type="match status" value="1"/>
</dbReference>
<evidence type="ECO:0000256" key="1">
    <source>
        <dbReference type="PROSITE-ProRule" id="PRU00023"/>
    </source>
</evidence>
<dbReference type="Proteomes" id="UP000664417">
    <property type="component" value="Unassembled WGS sequence"/>
</dbReference>
<feature type="region of interest" description="Disordered" evidence="2">
    <location>
        <begin position="1"/>
        <end position="21"/>
    </location>
</feature>
<evidence type="ECO:0000259" key="3">
    <source>
        <dbReference type="Pfam" id="PF03781"/>
    </source>
</evidence>
<dbReference type="PROSITE" id="PS50297">
    <property type="entry name" value="ANK_REP_REGION"/>
    <property type="match status" value="2"/>
</dbReference>
<dbReference type="InterPro" id="IPR042095">
    <property type="entry name" value="SUMF_sf"/>
</dbReference>
<sequence>MVKPKPHGPRPNQVPDGELDPEVQRDFFDCVARGDREAVQRHLDANFPVNRAYPTGKKPILLAVERGDLAMVQLLSEAGAHLDEADHTGWTPLMWAVRRSRQAVAAWLIQQKVPLNETNDQGQTALHLAAGFCRGEILHLLIDAGADVGVVDEMGHQALMLAVEECDGDAVGALLAAGNDPKLEDGDGQTPLSVALAKLPGDSELVGLLQSNKGARVRPASNKTDSAQLPARARSLPFGALAMVFVAVAGLWFLFQSDRPADAAADVAEPAEVLIPAGFAHIPGGPFQMGCSPDDLLCNEDEKPLHEVAVDSFVLAQHEVTTGDYRAFLLSGHALAAGRTMAEDAEADQPVTMVNWYDAVAYCNWMSAQNGLDPVYAFNDDWTAIPAVGPNDCADDCALKYPLRVDRDANGYRLPTEAEWEKAARGTELGNIYPWGGDPPNKDNMPRCNFDSDAVMPVGSFVYYRGYGDTYDLAGNVAEWVEDFYAPEFYKRQKDANPLNDAFGNERVIRGGSFLSSENGVRVSARDLAYPSAGQETIGFRLARNWR</sequence>